<accession>E1F7U8</accession>
<evidence type="ECO:0000256" key="1">
    <source>
        <dbReference type="ARBA" id="ARBA00005594"/>
    </source>
</evidence>
<dbReference type="Gene3D" id="3.40.50.620">
    <property type="entry name" value="HUPs"/>
    <property type="match status" value="1"/>
</dbReference>
<dbReference type="Pfam" id="PF00749">
    <property type="entry name" value="tRNA-synt_1c"/>
    <property type="match status" value="1"/>
</dbReference>
<keyword evidence="7 9" id="KW-0030">Aminoacyl-tRNA synthetase</keyword>
<dbReference type="InterPro" id="IPR042558">
    <property type="entry name" value="Gln-tRNA-synth_Ib_RNA-bd_N_1"/>
</dbReference>
<feature type="domain" description="Glutaminyl-tRNA synthetase class Ib non-specific RNA-binding" evidence="13">
    <location>
        <begin position="37"/>
        <end position="124"/>
    </location>
</feature>
<feature type="domain" description="Glutamyl/glutaminyl-tRNA synthetase class Ib catalytic" evidence="11">
    <location>
        <begin position="226"/>
        <end position="530"/>
    </location>
</feature>
<comment type="catalytic activity">
    <reaction evidence="8">
        <text>tRNA(Gln) + L-glutamine + ATP = L-glutaminyl-tRNA(Gln) + AMP + diphosphate</text>
        <dbReference type="Rhea" id="RHEA:20121"/>
        <dbReference type="Rhea" id="RHEA-COMP:9662"/>
        <dbReference type="Rhea" id="RHEA-COMP:9681"/>
        <dbReference type="ChEBI" id="CHEBI:30616"/>
        <dbReference type="ChEBI" id="CHEBI:33019"/>
        <dbReference type="ChEBI" id="CHEBI:58359"/>
        <dbReference type="ChEBI" id="CHEBI:78442"/>
        <dbReference type="ChEBI" id="CHEBI:78521"/>
        <dbReference type="ChEBI" id="CHEBI:456215"/>
        <dbReference type="EC" id="6.1.1.18"/>
    </reaction>
</comment>
<dbReference type="InterPro" id="IPR004514">
    <property type="entry name" value="Gln-tRNA-synth"/>
</dbReference>
<dbReference type="OMA" id="LTHIHWV"/>
<proteinExistence type="inferred from homology"/>
<keyword evidence="4 9" id="KW-0547">Nucleotide-binding</keyword>
<dbReference type="NCBIfam" id="TIGR00440">
    <property type="entry name" value="glnS"/>
    <property type="match status" value="1"/>
</dbReference>
<evidence type="ECO:0000259" key="14">
    <source>
        <dbReference type="Pfam" id="PF20974"/>
    </source>
</evidence>
<dbReference type="GO" id="GO:0005524">
    <property type="term" value="F:ATP binding"/>
    <property type="evidence" value="ECO:0007669"/>
    <property type="project" value="UniProtKB-KW"/>
</dbReference>
<evidence type="ECO:0000259" key="12">
    <source>
        <dbReference type="Pfam" id="PF03950"/>
    </source>
</evidence>
<evidence type="ECO:0000256" key="7">
    <source>
        <dbReference type="ARBA" id="ARBA00023146"/>
    </source>
</evidence>
<dbReference type="GO" id="GO:0005829">
    <property type="term" value="C:cytosol"/>
    <property type="evidence" value="ECO:0007669"/>
    <property type="project" value="TreeGrafter"/>
</dbReference>
<evidence type="ECO:0000256" key="4">
    <source>
        <dbReference type="ARBA" id="ARBA00022741"/>
    </source>
</evidence>
<evidence type="ECO:0000259" key="11">
    <source>
        <dbReference type="Pfam" id="PF00749"/>
    </source>
</evidence>
<organism evidence="15 16">
    <name type="scientific">Giardia intestinalis (strain P15)</name>
    <name type="common">Giardia lamblia</name>
    <dbReference type="NCBI Taxonomy" id="658858"/>
    <lineage>
        <taxon>Eukaryota</taxon>
        <taxon>Metamonada</taxon>
        <taxon>Diplomonadida</taxon>
        <taxon>Hexamitidae</taxon>
        <taxon>Giardiinae</taxon>
        <taxon>Giardia</taxon>
    </lineage>
</organism>
<dbReference type="PANTHER" id="PTHR43097:SF4">
    <property type="entry name" value="GLUTAMINE--TRNA LIGASE"/>
    <property type="match status" value="1"/>
</dbReference>
<dbReference type="FunFam" id="3.40.50.620:FF:000037">
    <property type="entry name" value="Glutamine--tRNA ligase cytoplasmic"/>
    <property type="match status" value="1"/>
</dbReference>
<dbReference type="Pfam" id="PF03950">
    <property type="entry name" value="tRNA-synt_1c_C"/>
    <property type="match status" value="1"/>
</dbReference>
<keyword evidence="5 9" id="KW-0067">ATP-binding</keyword>
<gene>
    <name evidence="15" type="ORF">GLP15_2618</name>
</gene>
<dbReference type="SUPFAM" id="SSF50715">
    <property type="entry name" value="Ribosomal protein L25-like"/>
    <property type="match status" value="1"/>
</dbReference>
<evidence type="ECO:0000256" key="8">
    <source>
        <dbReference type="ARBA" id="ARBA00048270"/>
    </source>
</evidence>
<dbReference type="Pfam" id="PF04558">
    <property type="entry name" value="tRNA_synt_1c_R1"/>
    <property type="match status" value="1"/>
</dbReference>
<dbReference type="InterPro" id="IPR020059">
    <property type="entry name" value="Glu/Gln-tRNA-synth_Ib_codon-bd"/>
</dbReference>
<dbReference type="Pfam" id="PF20974">
    <property type="entry name" value="tRNA-synt_1c_C2"/>
    <property type="match status" value="1"/>
</dbReference>
<dbReference type="VEuPathDB" id="GiardiaDB:GLP15_2618"/>
<evidence type="ECO:0000256" key="5">
    <source>
        <dbReference type="ARBA" id="ARBA00022840"/>
    </source>
</evidence>
<dbReference type="Gene3D" id="2.40.240.10">
    <property type="entry name" value="Ribosomal Protein L25, Chain P"/>
    <property type="match status" value="2"/>
</dbReference>
<dbReference type="InterPro" id="IPR014729">
    <property type="entry name" value="Rossmann-like_a/b/a_fold"/>
</dbReference>
<evidence type="ECO:0000256" key="6">
    <source>
        <dbReference type="ARBA" id="ARBA00022917"/>
    </source>
</evidence>
<evidence type="ECO:0000256" key="9">
    <source>
        <dbReference type="RuleBase" id="RU363037"/>
    </source>
</evidence>
<dbReference type="InterPro" id="IPR020056">
    <property type="entry name" value="Rbsml_bL25/Gln-tRNA_synth_N"/>
</dbReference>
<dbReference type="EMBL" id="ACVC01000227">
    <property type="protein sequence ID" value="EFO61439.1"/>
    <property type="molecule type" value="Genomic_DNA"/>
</dbReference>
<keyword evidence="3 9" id="KW-0436">Ligase</keyword>
<evidence type="ECO:0000313" key="16">
    <source>
        <dbReference type="Proteomes" id="UP000008974"/>
    </source>
</evidence>
<dbReference type="AlphaFoldDB" id="E1F7U8"/>
<feature type="compositionally biased region" description="Low complexity" evidence="10">
    <location>
        <begin position="167"/>
        <end position="176"/>
    </location>
</feature>
<dbReference type="EC" id="6.1.1.18" evidence="2"/>
<dbReference type="PROSITE" id="PS00178">
    <property type="entry name" value="AA_TRNA_LIGASE_I"/>
    <property type="match status" value="1"/>
</dbReference>
<dbReference type="InterPro" id="IPR011035">
    <property type="entry name" value="Ribosomal_bL25/Gln-tRNA_synth"/>
</dbReference>
<dbReference type="InterPro" id="IPR050132">
    <property type="entry name" value="Gln/Glu-tRNA_Ligase"/>
</dbReference>
<protein>
    <recommendedName>
        <fullName evidence="2">glutamine--tRNA ligase</fullName>
        <ecNumber evidence="2">6.1.1.18</ecNumber>
    </recommendedName>
</protein>
<dbReference type="SUPFAM" id="SSF52374">
    <property type="entry name" value="Nucleotidylyl transferase"/>
    <property type="match status" value="1"/>
</dbReference>
<dbReference type="Proteomes" id="UP000008974">
    <property type="component" value="Unassembled WGS sequence"/>
</dbReference>
<dbReference type="OrthoDB" id="10250478at2759"/>
<dbReference type="InterPro" id="IPR020058">
    <property type="entry name" value="Glu/Gln-tRNA-synth_Ib_cat-dom"/>
</dbReference>
<dbReference type="InterPro" id="IPR007639">
    <property type="entry name" value="Gln-tRNA-synth_Ib_RNA-bd_N"/>
</dbReference>
<dbReference type="STRING" id="658858.E1F7U8"/>
<keyword evidence="6 9" id="KW-0648">Protein biosynthesis</keyword>
<dbReference type="PANTHER" id="PTHR43097">
    <property type="entry name" value="GLUTAMINE-TRNA LIGASE"/>
    <property type="match status" value="1"/>
</dbReference>
<feature type="region of interest" description="Disordered" evidence="10">
    <location>
        <begin position="164"/>
        <end position="183"/>
    </location>
</feature>
<sequence length="772" mass="88805">MPELIINFTMHEKKSAFSKTCESLGIDPNAEYSLAATECLNILVKKVPQDRTAHRSFLLSKIMGGFSTKQLNAAIAYLAKNQSSTINETDFNQACGIGVIYTEKEISNALDKALTKPDSIKNPYQIVSLMGKDLPWAEHDFLLKLATEKFAELEKFRTLVSDHKTENATTTTSEAAQPKDSLPAGSIHVPPIAQVLSAIPKQNRYEQLRKYKWQHKDFLKSLGVSVLTRFPPEPNGYLHLGHAKAMFISFNYALLNNGKTYLRMDDTNPEAESKEYIDSIMASIAWLGHKPFKFTHTSDYFQRLYDVAVELVRQGKAYVCDQTVEDVAKYREERLDPPGRRRSIQENLRIFEGMKCGLYKESQYTLRLKIDMQSDNPNMRDPIAYRIKYSRHPLTGDAWCIYPSYDFSHCLIDAFEHITHSLCTLEFNIRRESYDWVTHNVHDFRTSDGFDVGYRPMQWEFSRLNVTYNVMSKRRLLALVDKKLVMGWDDPRLLTLDGLKRRGYTPSSINTFCQVVGISRSAQTIDYRLLEHILRLELDPIAERAMAVISPIRIELLDFGSDPLDTVPISYNLHPKNSEMGTKEIRLERVLYIDAEDFCKTNTPDFFRLAPGQPAGLRYGPLLFVDHFEKRTLKNGDTELVLYCTHSWCPEKKEEASKRLKAEKKQLTHIHWVSETESRVAEIRLFDKLFKSANPYEVEGDWIDDVNPKSMIVCPRARVPKYIGEQAKNSISPKRYQFERNGYFIADTSSTAKHLVFNRIVELRGTFVPPTN</sequence>
<evidence type="ECO:0000256" key="10">
    <source>
        <dbReference type="SAM" id="MobiDB-lite"/>
    </source>
</evidence>
<name>E1F7U8_GIAIA</name>
<feature type="domain" description="tRNA synthetases class I (E and Q) anti-codon binding" evidence="14">
    <location>
        <begin position="670"/>
        <end position="747"/>
    </location>
</feature>
<dbReference type="GO" id="GO:0006425">
    <property type="term" value="P:glutaminyl-tRNA aminoacylation"/>
    <property type="evidence" value="ECO:0007669"/>
    <property type="project" value="InterPro"/>
</dbReference>
<comment type="similarity">
    <text evidence="1 9">Belongs to the class-I aminoacyl-tRNA synthetase family.</text>
</comment>
<dbReference type="InterPro" id="IPR001412">
    <property type="entry name" value="aa-tRNA-synth_I_CS"/>
</dbReference>
<dbReference type="Gene3D" id="1.10.8.1290">
    <property type="entry name" value="Glutaminyl-tRNA synthetase, non-specific RNA binding region part 1, domain 1"/>
    <property type="match status" value="1"/>
</dbReference>
<dbReference type="GO" id="GO:0004819">
    <property type="term" value="F:glutamine-tRNA ligase activity"/>
    <property type="evidence" value="ECO:0007669"/>
    <property type="project" value="UniProtKB-EC"/>
</dbReference>
<evidence type="ECO:0000259" key="13">
    <source>
        <dbReference type="Pfam" id="PF04558"/>
    </source>
</evidence>
<feature type="domain" description="Glutamyl/glutaminyl-tRNA synthetase class Ib anti-codon binding" evidence="12">
    <location>
        <begin position="542"/>
        <end position="632"/>
    </location>
</feature>
<comment type="caution">
    <text evidence="15">The sequence shown here is derived from an EMBL/GenBank/DDBJ whole genome shotgun (WGS) entry which is preliminary data.</text>
</comment>
<evidence type="ECO:0000256" key="3">
    <source>
        <dbReference type="ARBA" id="ARBA00022598"/>
    </source>
</evidence>
<reference evidence="15 16" key="1">
    <citation type="journal article" date="2010" name="BMC Genomics">
        <title>Genome analysis and comparative genomics of a Giardia intestinalis assemblage E isolate.</title>
        <authorList>
            <person name="Jerlstrom-Hultqvist J."/>
            <person name="Franzen O."/>
            <person name="Ankarklev J."/>
            <person name="Xu F."/>
            <person name="Nohynkova E."/>
            <person name="Andersson J.O."/>
            <person name="Svard S.G."/>
            <person name="Andersson B."/>
        </authorList>
    </citation>
    <scope>NUCLEOTIDE SEQUENCE [LARGE SCALE GENOMIC DNA]</scope>
    <source>
        <strain evidence="15 16">P15</strain>
    </source>
</reference>
<dbReference type="PRINTS" id="PR00987">
    <property type="entry name" value="TRNASYNTHGLU"/>
</dbReference>
<dbReference type="InterPro" id="IPR049437">
    <property type="entry name" value="tRNA-synt_1c_C2"/>
</dbReference>
<evidence type="ECO:0000313" key="15">
    <source>
        <dbReference type="EMBL" id="EFO61439.1"/>
    </source>
</evidence>
<dbReference type="InterPro" id="IPR000924">
    <property type="entry name" value="Glu/Gln-tRNA-synth"/>
</dbReference>
<evidence type="ECO:0000256" key="2">
    <source>
        <dbReference type="ARBA" id="ARBA00012836"/>
    </source>
</evidence>